<feature type="compositionally biased region" description="Basic and acidic residues" evidence="1">
    <location>
        <begin position="46"/>
        <end position="71"/>
    </location>
</feature>
<reference evidence="2" key="1">
    <citation type="journal article" date="2022" name="Plant J.">
        <title>Strategies of tolerance reflected in two North American maple genomes.</title>
        <authorList>
            <person name="McEvoy S.L."/>
            <person name="Sezen U.U."/>
            <person name="Trouern-Trend A."/>
            <person name="McMahon S.M."/>
            <person name="Schaberg P.G."/>
            <person name="Yang J."/>
            <person name="Wegrzyn J.L."/>
            <person name="Swenson N.G."/>
        </authorList>
    </citation>
    <scope>NUCLEOTIDE SEQUENCE</scope>
    <source>
        <strain evidence="2">91603</strain>
    </source>
</reference>
<proteinExistence type="predicted"/>
<protein>
    <submittedName>
        <fullName evidence="2">Uncharacterized protein</fullName>
    </submittedName>
</protein>
<dbReference type="Proteomes" id="UP001064489">
    <property type="component" value="Chromosome 10"/>
</dbReference>
<sequence>MYKMLSNNSCALFKAFCKCLGGDHDHDHHDHSETHDQQTDANSTSEAERQMKITEDKYGKTSPTRVEDQRSPSRLPISSAGEDQINGEENDSLARSPPRPPISSRVGDQIEEEEDGLLARSPPRPPISSRGRDHINNGEEDGSLARSPPRPPISSRVGALERMISFGMLWPRRPLSVPLWPSQQRDNYLGRSLTAVDFRSGRHNGLRLVHTAVITVMASTAIGAAFC</sequence>
<feature type="region of interest" description="Disordered" evidence="1">
    <location>
        <begin position="27"/>
        <end position="154"/>
    </location>
</feature>
<comment type="caution">
    <text evidence="2">The sequence shown here is derived from an EMBL/GenBank/DDBJ whole genome shotgun (WGS) entry which is preliminary data.</text>
</comment>
<dbReference type="AlphaFoldDB" id="A0AAD5NLW8"/>
<dbReference type="EMBL" id="JAJSOW010000105">
    <property type="protein sequence ID" value="KAI9165633.1"/>
    <property type="molecule type" value="Genomic_DNA"/>
</dbReference>
<feature type="compositionally biased region" description="Basic and acidic residues" evidence="1">
    <location>
        <begin position="27"/>
        <end position="38"/>
    </location>
</feature>
<name>A0AAD5NLW8_ACENE</name>
<keyword evidence="3" id="KW-1185">Reference proteome</keyword>
<accession>A0AAD5NLW8</accession>
<evidence type="ECO:0000256" key="1">
    <source>
        <dbReference type="SAM" id="MobiDB-lite"/>
    </source>
</evidence>
<reference evidence="2" key="2">
    <citation type="submission" date="2023-02" db="EMBL/GenBank/DDBJ databases">
        <authorList>
            <person name="Swenson N.G."/>
            <person name="Wegrzyn J.L."/>
            <person name="Mcevoy S.L."/>
        </authorList>
    </citation>
    <scope>NUCLEOTIDE SEQUENCE</scope>
    <source>
        <strain evidence="2">91603</strain>
        <tissue evidence="2">Leaf</tissue>
    </source>
</reference>
<evidence type="ECO:0000313" key="2">
    <source>
        <dbReference type="EMBL" id="KAI9165633.1"/>
    </source>
</evidence>
<gene>
    <name evidence="2" type="ORF">LWI28_017774</name>
</gene>
<evidence type="ECO:0000313" key="3">
    <source>
        <dbReference type="Proteomes" id="UP001064489"/>
    </source>
</evidence>
<organism evidence="2 3">
    <name type="scientific">Acer negundo</name>
    <name type="common">Box elder</name>
    <dbReference type="NCBI Taxonomy" id="4023"/>
    <lineage>
        <taxon>Eukaryota</taxon>
        <taxon>Viridiplantae</taxon>
        <taxon>Streptophyta</taxon>
        <taxon>Embryophyta</taxon>
        <taxon>Tracheophyta</taxon>
        <taxon>Spermatophyta</taxon>
        <taxon>Magnoliopsida</taxon>
        <taxon>eudicotyledons</taxon>
        <taxon>Gunneridae</taxon>
        <taxon>Pentapetalae</taxon>
        <taxon>rosids</taxon>
        <taxon>malvids</taxon>
        <taxon>Sapindales</taxon>
        <taxon>Sapindaceae</taxon>
        <taxon>Hippocastanoideae</taxon>
        <taxon>Acereae</taxon>
        <taxon>Acer</taxon>
    </lineage>
</organism>